<organism evidence="1 2">
    <name type="scientific">Elysia crispata</name>
    <name type="common">lettuce slug</name>
    <dbReference type="NCBI Taxonomy" id="231223"/>
    <lineage>
        <taxon>Eukaryota</taxon>
        <taxon>Metazoa</taxon>
        <taxon>Spiralia</taxon>
        <taxon>Lophotrochozoa</taxon>
        <taxon>Mollusca</taxon>
        <taxon>Gastropoda</taxon>
        <taxon>Heterobranchia</taxon>
        <taxon>Euthyneura</taxon>
        <taxon>Panpulmonata</taxon>
        <taxon>Sacoglossa</taxon>
        <taxon>Placobranchoidea</taxon>
        <taxon>Plakobranchidae</taxon>
        <taxon>Elysia</taxon>
    </lineage>
</organism>
<name>A0AAE1AXE0_9GAST</name>
<dbReference type="EMBL" id="JAWDGP010001078">
    <property type="protein sequence ID" value="KAK3795096.1"/>
    <property type="molecule type" value="Genomic_DNA"/>
</dbReference>
<dbReference type="AlphaFoldDB" id="A0AAE1AXE0"/>
<dbReference type="Proteomes" id="UP001283361">
    <property type="component" value="Unassembled WGS sequence"/>
</dbReference>
<accession>A0AAE1AXE0</accession>
<evidence type="ECO:0000313" key="1">
    <source>
        <dbReference type="EMBL" id="KAK3795096.1"/>
    </source>
</evidence>
<protein>
    <submittedName>
        <fullName evidence="1">Uncharacterized protein</fullName>
    </submittedName>
</protein>
<evidence type="ECO:0000313" key="2">
    <source>
        <dbReference type="Proteomes" id="UP001283361"/>
    </source>
</evidence>
<sequence length="91" mass="10398">MNLVRFVLLETREFLSRKRPVVQALEESASEPEARLNDARTSLVTFRCSVWRSSVNGWRGVGLGVLGRGRDWRGEVKWPRSIEALKAKSIE</sequence>
<reference evidence="1" key="1">
    <citation type="journal article" date="2023" name="G3 (Bethesda)">
        <title>A reference genome for the long-term kleptoplast-retaining sea slug Elysia crispata morphotype clarki.</title>
        <authorList>
            <person name="Eastman K.E."/>
            <person name="Pendleton A.L."/>
            <person name="Shaikh M.A."/>
            <person name="Suttiyut T."/>
            <person name="Ogas R."/>
            <person name="Tomko P."/>
            <person name="Gavelis G."/>
            <person name="Widhalm J.R."/>
            <person name="Wisecaver J.H."/>
        </authorList>
    </citation>
    <scope>NUCLEOTIDE SEQUENCE</scope>
    <source>
        <strain evidence="1">ECLA1</strain>
    </source>
</reference>
<gene>
    <name evidence="1" type="ORF">RRG08_028298</name>
</gene>
<keyword evidence="2" id="KW-1185">Reference proteome</keyword>
<comment type="caution">
    <text evidence="1">The sequence shown here is derived from an EMBL/GenBank/DDBJ whole genome shotgun (WGS) entry which is preliminary data.</text>
</comment>
<proteinExistence type="predicted"/>